<dbReference type="Gene3D" id="3.40.50.300">
    <property type="entry name" value="P-loop containing nucleotide triphosphate hydrolases"/>
    <property type="match status" value="2"/>
</dbReference>
<dbReference type="GO" id="GO:0016787">
    <property type="term" value="F:hydrolase activity"/>
    <property type="evidence" value="ECO:0007669"/>
    <property type="project" value="UniProtKB-KW"/>
</dbReference>
<dbReference type="GO" id="GO:0003676">
    <property type="term" value="F:nucleic acid binding"/>
    <property type="evidence" value="ECO:0007669"/>
    <property type="project" value="InterPro"/>
</dbReference>
<dbReference type="PATRIC" id="fig|518635.7.peg.970"/>
<dbReference type="InterPro" id="IPR011545">
    <property type="entry name" value="DEAD/DEAH_box_helicase_dom"/>
</dbReference>
<comment type="similarity">
    <text evidence="5">Belongs to the DEAD box helicase family.</text>
</comment>
<keyword evidence="3 9" id="KW-0347">Helicase</keyword>
<keyword evidence="4" id="KW-0067">ATP-binding</keyword>
<evidence type="ECO:0000259" key="7">
    <source>
        <dbReference type="PROSITE" id="PS51192"/>
    </source>
</evidence>
<feature type="compositionally biased region" description="Basic and acidic residues" evidence="6">
    <location>
        <begin position="581"/>
        <end position="627"/>
    </location>
</feature>
<evidence type="ECO:0000256" key="5">
    <source>
        <dbReference type="ARBA" id="ARBA00038437"/>
    </source>
</evidence>
<organism evidence="9 10">
    <name type="scientific">Bifidobacterium angulatum DSM 20098 = JCM 7096</name>
    <dbReference type="NCBI Taxonomy" id="518635"/>
    <lineage>
        <taxon>Bacteria</taxon>
        <taxon>Bacillati</taxon>
        <taxon>Actinomycetota</taxon>
        <taxon>Actinomycetes</taxon>
        <taxon>Bifidobacteriales</taxon>
        <taxon>Bifidobacteriaceae</taxon>
        <taxon>Bifidobacterium</taxon>
    </lineage>
</organism>
<accession>C4FFE0</accession>
<dbReference type="InterPro" id="IPR044742">
    <property type="entry name" value="DEAD/DEAH_RhlB"/>
</dbReference>
<dbReference type="SMART" id="SM00490">
    <property type="entry name" value="HELICc"/>
    <property type="match status" value="1"/>
</dbReference>
<dbReference type="AlphaFoldDB" id="C4FFE0"/>
<dbReference type="GO" id="GO:0005524">
    <property type="term" value="F:ATP binding"/>
    <property type="evidence" value="ECO:0007669"/>
    <property type="project" value="UniProtKB-KW"/>
</dbReference>
<dbReference type="eggNOG" id="COG0513">
    <property type="taxonomic scope" value="Bacteria"/>
</dbReference>
<comment type="caution">
    <text evidence="9">The sequence shown here is derived from an EMBL/GenBank/DDBJ whole genome shotgun (WGS) entry which is preliminary data.</text>
</comment>
<dbReference type="GO" id="GO:0003724">
    <property type="term" value="F:RNA helicase activity"/>
    <property type="evidence" value="ECO:0007669"/>
    <property type="project" value="TreeGrafter"/>
</dbReference>
<sequence length="741" mass="82566">MARLRLVIDRRGQNRTALASGHVYWITGTTYVSVPKVDAMGYGRVVCANGAIPERKATVPNIDNSSEYSEQSIVNDAAPTFTELGVPGALAHVLASDGKRTAFPIQADTLPDSLAGRDILGRGRTGSGKTLAFSIPLVARLGASEHDIAAIEREADRRGSAGGKAATNLPRPRALVLAPTRELAKQIDEVLLPLAQAYGMTTTTVYGGVKYSRQIAELKAGAQIVVGCPGRLEDLLRQNALTLSSVECVVLDEADEMADMGFLPGVERLLGQIPADAQHMLFSATLDHGVDKVVERFLHDPKVHSVDDATSPVDEMTHHVFEITKGDKPEIVRTLASGAGKRILFTRTKFQAKKLSQSLTKQGIPCAQLHGNLNQNQRDRNLAAFETGEVNVLAATDVAARGIDVSGVELVVQVEPPEDPKAFLHRSGRTARAGNQGDVVTLVLPEQRRETRFMLRKAGIKVKPVAVTAKSPEVLDLVGERAEKIDGWELSPLKKTKPLPKKGKGRNKRGGETETAGGRRSDAPKRRKRQEQTGRFDRFDESDYRDYDGYDEYGARGGYDEWSDDRGFGKKGKHHKRTKRDRYDWQDRDGRNDRRGRGGYQDRDDRKGRADRRDRGGRGESFDRNGRYDAVGRVVEEPRKGGKRVHKKPIRVVEDLRGEDAKRYDRRMNAKKAKYDDQPSRKKGKRGGERQRYDDNRRDQPRYDQPRRSDKKRNGGDNRRSAQGFRKHNKSKRTPFRNSHR</sequence>
<dbReference type="STRING" id="1683.Bang102_006930"/>
<keyword evidence="1" id="KW-0547">Nucleotide-binding</keyword>
<dbReference type="InterPro" id="IPR014001">
    <property type="entry name" value="Helicase_ATP-bd"/>
</dbReference>
<dbReference type="Pfam" id="PF00270">
    <property type="entry name" value="DEAD"/>
    <property type="match status" value="1"/>
</dbReference>
<dbReference type="Proteomes" id="UP000006408">
    <property type="component" value="Unassembled WGS sequence"/>
</dbReference>
<dbReference type="GeneID" id="42865274"/>
<dbReference type="PROSITE" id="PS51192">
    <property type="entry name" value="HELICASE_ATP_BIND_1"/>
    <property type="match status" value="1"/>
</dbReference>
<dbReference type="Pfam" id="PF00271">
    <property type="entry name" value="Helicase_C"/>
    <property type="match status" value="1"/>
</dbReference>
<evidence type="ECO:0000256" key="4">
    <source>
        <dbReference type="ARBA" id="ARBA00022840"/>
    </source>
</evidence>
<feature type="compositionally biased region" description="Basic residues" evidence="6">
    <location>
        <begin position="725"/>
        <end position="741"/>
    </location>
</feature>
<evidence type="ECO:0000259" key="8">
    <source>
        <dbReference type="PROSITE" id="PS51194"/>
    </source>
</evidence>
<evidence type="ECO:0000256" key="3">
    <source>
        <dbReference type="ARBA" id="ARBA00022806"/>
    </source>
</evidence>
<evidence type="ECO:0000256" key="2">
    <source>
        <dbReference type="ARBA" id="ARBA00022801"/>
    </source>
</evidence>
<dbReference type="SUPFAM" id="SSF52540">
    <property type="entry name" value="P-loop containing nucleoside triphosphate hydrolases"/>
    <property type="match status" value="1"/>
</dbReference>
<gene>
    <name evidence="9" type="ORF">BIFANG_03040</name>
</gene>
<protein>
    <submittedName>
        <fullName evidence="9">DEAD/DEAH box helicase</fullName>
    </submittedName>
</protein>
<evidence type="ECO:0000256" key="1">
    <source>
        <dbReference type="ARBA" id="ARBA00022741"/>
    </source>
</evidence>
<dbReference type="GO" id="GO:0005829">
    <property type="term" value="C:cytosol"/>
    <property type="evidence" value="ECO:0007669"/>
    <property type="project" value="TreeGrafter"/>
</dbReference>
<dbReference type="CDD" id="cd00268">
    <property type="entry name" value="DEADc"/>
    <property type="match status" value="1"/>
</dbReference>
<proteinExistence type="inferred from homology"/>
<name>C4FFE0_9BIFI</name>
<keyword evidence="10" id="KW-1185">Reference proteome</keyword>
<dbReference type="PANTHER" id="PTHR47959">
    <property type="entry name" value="ATP-DEPENDENT RNA HELICASE RHLE-RELATED"/>
    <property type="match status" value="1"/>
</dbReference>
<dbReference type="InterPro" id="IPR001650">
    <property type="entry name" value="Helicase_C-like"/>
</dbReference>
<dbReference type="SMART" id="SM00487">
    <property type="entry name" value="DEXDc"/>
    <property type="match status" value="1"/>
</dbReference>
<feature type="compositionally biased region" description="Basic residues" evidence="6">
    <location>
        <begin position="494"/>
        <end position="508"/>
    </location>
</feature>
<feature type="region of interest" description="Disordered" evidence="6">
    <location>
        <begin position="489"/>
        <end position="741"/>
    </location>
</feature>
<dbReference type="CDD" id="cd18787">
    <property type="entry name" value="SF2_C_DEAD"/>
    <property type="match status" value="1"/>
</dbReference>
<feature type="compositionally biased region" description="Basic residues" evidence="6">
    <location>
        <begin position="641"/>
        <end position="650"/>
    </location>
</feature>
<evidence type="ECO:0000313" key="9">
    <source>
        <dbReference type="EMBL" id="EEP21671.1"/>
    </source>
</evidence>
<feature type="compositionally biased region" description="Basic and acidic residues" evidence="6">
    <location>
        <begin position="509"/>
        <end position="548"/>
    </location>
</feature>
<keyword evidence="2" id="KW-0378">Hydrolase</keyword>
<feature type="domain" description="Helicase ATP-binding" evidence="7">
    <location>
        <begin position="110"/>
        <end position="304"/>
    </location>
</feature>
<dbReference type="InterPro" id="IPR050079">
    <property type="entry name" value="DEAD_box_RNA_helicase"/>
</dbReference>
<evidence type="ECO:0000313" key="10">
    <source>
        <dbReference type="Proteomes" id="UP000006408"/>
    </source>
</evidence>
<dbReference type="RefSeq" id="WP_003826597.1">
    <property type="nucleotide sequence ID" value="NZ_AP012322.1"/>
</dbReference>
<evidence type="ECO:0000256" key="6">
    <source>
        <dbReference type="SAM" id="MobiDB-lite"/>
    </source>
</evidence>
<dbReference type="HOGENOM" id="CLU_003041_27_1_11"/>
<dbReference type="PANTHER" id="PTHR47959:SF13">
    <property type="entry name" value="ATP-DEPENDENT RNA HELICASE RHLE"/>
    <property type="match status" value="1"/>
</dbReference>
<dbReference type="InterPro" id="IPR027417">
    <property type="entry name" value="P-loop_NTPase"/>
</dbReference>
<feature type="compositionally biased region" description="Basic residues" evidence="6">
    <location>
        <begin position="569"/>
        <end position="580"/>
    </location>
</feature>
<reference evidence="9" key="1">
    <citation type="submission" date="2009-04" db="EMBL/GenBank/DDBJ databases">
        <authorList>
            <person name="Weinstock G."/>
            <person name="Sodergren E."/>
            <person name="Clifton S."/>
            <person name="Fulton L."/>
            <person name="Fulton B."/>
            <person name="Courtney L."/>
            <person name="Fronick C."/>
            <person name="Harrison M."/>
            <person name="Strong C."/>
            <person name="Farmer C."/>
            <person name="Delahaunty K."/>
            <person name="Markovic C."/>
            <person name="Hall O."/>
            <person name="Minx P."/>
            <person name="Tomlinson C."/>
            <person name="Mitreva M."/>
            <person name="Nelson J."/>
            <person name="Hou S."/>
            <person name="Wollam A."/>
            <person name="Pepin K.H."/>
            <person name="Johnson M."/>
            <person name="Bhonagiri V."/>
            <person name="Nash W.E."/>
            <person name="Warren W."/>
            <person name="Chinwalla A."/>
            <person name="Mardis E.R."/>
            <person name="Wilson R.K."/>
        </authorList>
    </citation>
    <scope>NUCLEOTIDE SEQUENCE [LARGE SCALE GENOMIC DNA]</scope>
    <source>
        <strain evidence="9">DSM 20098</strain>
    </source>
</reference>
<feature type="domain" description="Helicase C-terminal" evidence="8">
    <location>
        <begin position="327"/>
        <end position="473"/>
    </location>
</feature>
<dbReference type="EMBL" id="ABYS02000004">
    <property type="protein sequence ID" value="EEP21671.1"/>
    <property type="molecule type" value="Genomic_DNA"/>
</dbReference>
<feature type="compositionally biased region" description="Basic and acidic residues" evidence="6">
    <location>
        <begin position="651"/>
        <end position="720"/>
    </location>
</feature>
<dbReference type="PROSITE" id="PS51194">
    <property type="entry name" value="HELICASE_CTER"/>
    <property type="match status" value="1"/>
</dbReference>